<keyword evidence="1" id="KW-0175">Coiled coil</keyword>
<dbReference type="Proteomes" id="UP001447188">
    <property type="component" value="Unassembled WGS sequence"/>
</dbReference>
<evidence type="ECO:0000313" key="2">
    <source>
        <dbReference type="EMBL" id="KAL0632752.1"/>
    </source>
</evidence>
<organism evidence="2 3">
    <name type="scientific">Discina gigas</name>
    <dbReference type="NCBI Taxonomy" id="1032678"/>
    <lineage>
        <taxon>Eukaryota</taxon>
        <taxon>Fungi</taxon>
        <taxon>Dikarya</taxon>
        <taxon>Ascomycota</taxon>
        <taxon>Pezizomycotina</taxon>
        <taxon>Pezizomycetes</taxon>
        <taxon>Pezizales</taxon>
        <taxon>Discinaceae</taxon>
        <taxon>Discina</taxon>
    </lineage>
</organism>
<reference evidence="2 3" key="1">
    <citation type="submission" date="2024-02" db="EMBL/GenBank/DDBJ databases">
        <title>Discinaceae phylogenomics.</title>
        <authorList>
            <person name="Dirks A.C."/>
            <person name="James T.Y."/>
        </authorList>
    </citation>
    <scope>NUCLEOTIDE SEQUENCE [LARGE SCALE GENOMIC DNA]</scope>
    <source>
        <strain evidence="2 3">ACD0624</strain>
    </source>
</reference>
<evidence type="ECO:0000313" key="3">
    <source>
        <dbReference type="Proteomes" id="UP001447188"/>
    </source>
</evidence>
<evidence type="ECO:0000256" key="1">
    <source>
        <dbReference type="SAM" id="Coils"/>
    </source>
</evidence>
<accession>A0ABR3G9X3</accession>
<feature type="coiled-coil region" evidence="1">
    <location>
        <begin position="39"/>
        <end position="116"/>
    </location>
</feature>
<gene>
    <name evidence="2" type="ORF">Q9L58_008340</name>
</gene>
<sequence>MATQQPDFDVIASHFNGLRREMLLLPNVSRNDGEVVTTLQRVQHQIQEMHDHIQDQAQQSQVQSQAQMDQIRAQMDQMQNQLQRRMQLVWEEMRVMRDQMKEARDQQQEARALQMEQGLIAMRLYNSAPGNYATPVQFPPGMNCNDLPKTRADLMRLTQSQYQMLAKTLGLPPAPVFPSTESCRQVADYLGVRL</sequence>
<protein>
    <submittedName>
        <fullName evidence="2">Uncharacterized protein</fullName>
    </submittedName>
</protein>
<comment type="caution">
    <text evidence="2">The sequence shown here is derived from an EMBL/GenBank/DDBJ whole genome shotgun (WGS) entry which is preliminary data.</text>
</comment>
<proteinExistence type="predicted"/>
<dbReference type="EMBL" id="JBBBZM010000152">
    <property type="protein sequence ID" value="KAL0632752.1"/>
    <property type="molecule type" value="Genomic_DNA"/>
</dbReference>
<name>A0ABR3G9X3_9PEZI</name>
<keyword evidence="3" id="KW-1185">Reference proteome</keyword>